<keyword evidence="1" id="KW-1133">Transmembrane helix</keyword>
<protein>
    <recommendedName>
        <fullName evidence="2">HTH cro/C1-type domain-containing protein</fullName>
    </recommendedName>
</protein>
<feature type="domain" description="HTH cro/C1-type" evidence="2">
    <location>
        <begin position="7"/>
        <end position="61"/>
    </location>
</feature>
<dbReference type="Proteomes" id="UP000016487">
    <property type="component" value="Unassembled WGS sequence"/>
</dbReference>
<dbReference type="RefSeq" id="WP_010367450.1">
    <property type="nucleotide sequence ID" value="NZ_AHBZ03000027.1"/>
</dbReference>
<keyword evidence="1" id="KW-0472">Membrane</keyword>
<name>A0AAD4AEJ8_9GAMM</name>
<comment type="caution">
    <text evidence="3">The sequence shown here is derived from an EMBL/GenBank/DDBJ whole genome shotgun (WGS) entry which is preliminary data.</text>
</comment>
<organism evidence="3 4">
    <name type="scientific">Pseudoalteromonas citrea</name>
    <dbReference type="NCBI Taxonomy" id="43655"/>
    <lineage>
        <taxon>Bacteria</taxon>
        <taxon>Pseudomonadati</taxon>
        <taxon>Pseudomonadota</taxon>
        <taxon>Gammaproteobacteria</taxon>
        <taxon>Alteromonadales</taxon>
        <taxon>Pseudoalteromonadaceae</taxon>
        <taxon>Pseudoalteromonas</taxon>
    </lineage>
</organism>
<dbReference type="InterPro" id="IPR010982">
    <property type="entry name" value="Lambda_DNA-bd_dom_sf"/>
</dbReference>
<dbReference type="CDD" id="cd00093">
    <property type="entry name" value="HTH_XRE"/>
    <property type="match status" value="1"/>
</dbReference>
<sequence length="262" mass="30078">MLSGSDLKAIRENAGISQVDMAAKLNCDRKTVINYEQGYFEPKVSVLLNWLSICKIDIKPLLEQVKNFRNVTAVLLTLSYFGPSIISPIYILSLLLFLLYAVFTSNRNLVSTSAILLALNITGYLLFLTDFRELIYPNIEHEPYVMGVFLIQLSSYCVIFSIFKIKVRRTDITRANFINDKVCDTAHSYILLYFIIIALLALIESTIRVVYPTFDLDIIYQNYRTLTYIGWVFTLSVLCSSLFLSRNTKSERILTRNSNARR</sequence>
<feature type="transmembrane region" description="Helical" evidence="1">
    <location>
        <begin position="144"/>
        <end position="165"/>
    </location>
</feature>
<feature type="transmembrane region" description="Helical" evidence="1">
    <location>
        <begin position="186"/>
        <end position="203"/>
    </location>
</feature>
<dbReference type="Pfam" id="PF01381">
    <property type="entry name" value="HTH_3"/>
    <property type="match status" value="1"/>
</dbReference>
<accession>A0AAD4AEJ8</accession>
<dbReference type="GO" id="GO:0003677">
    <property type="term" value="F:DNA binding"/>
    <property type="evidence" value="ECO:0007669"/>
    <property type="project" value="InterPro"/>
</dbReference>
<feature type="transmembrane region" description="Helical" evidence="1">
    <location>
        <begin position="109"/>
        <end position="129"/>
    </location>
</feature>
<dbReference type="EMBL" id="AHBZ03000027">
    <property type="protein sequence ID" value="KAF7764428.1"/>
    <property type="molecule type" value="Genomic_DNA"/>
</dbReference>
<dbReference type="InterPro" id="IPR001387">
    <property type="entry name" value="Cro/C1-type_HTH"/>
</dbReference>
<dbReference type="SUPFAM" id="SSF47413">
    <property type="entry name" value="lambda repressor-like DNA-binding domains"/>
    <property type="match status" value="1"/>
</dbReference>
<evidence type="ECO:0000313" key="4">
    <source>
        <dbReference type="Proteomes" id="UP000016487"/>
    </source>
</evidence>
<gene>
    <name evidence="3" type="ORF">PCIT_b0427</name>
</gene>
<evidence type="ECO:0000313" key="3">
    <source>
        <dbReference type="EMBL" id="KAF7764428.1"/>
    </source>
</evidence>
<reference evidence="3" key="2">
    <citation type="submission" date="2015-03" db="EMBL/GenBank/DDBJ databases">
        <title>Genome sequence of Pseudoalteromonas citrea.</title>
        <authorList>
            <person name="Xie B.-B."/>
            <person name="Rong J.-C."/>
            <person name="Qin Q.-L."/>
            <person name="Zhang Y.-Z."/>
        </authorList>
    </citation>
    <scope>NUCLEOTIDE SEQUENCE</scope>
    <source>
        <strain evidence="3">DSM 8771</strain>
    </source>
</reference>
<dbReference type="SMART" id="SM00530">
    <property type="entry name" value="HTH_XRE"/>
    <property type="match status" value="1"/>
</dbReference>
<feature type="transmembrane region" description="Helical" evidence="1">
    <location>
        <begin position="80"/>
        <end position="102"/>
    </location>
</feature>
<dbReference type="AlphaFoldDB" id="A0AAD4AEJ8"/>
<reference evidence="3" key="1">
    <citation type="journal article" date="2012" name="J. Bacteriol.">
        <title>Genome sequences of type strains of seven species of the marine bacterium Pseudoalteromonas.</title>
        <authorList>
            <person name="Xie B.B."/>
            <person name="Shu Y.L."/>
            <person name="Qin Q.L."/>
            <person name="Rong J.C."/>
            <person name="Zhang X.Y."/>
            <person name="Chen X.L."/>
            <person name="Shi M."/>
            <person name="He H.L."/>
            <person name="Zhou B.C."/>
            <person name="Zhang Y.Z."/>
        </authorList>
    </citation>
    <scope>NUCLEOTIDE SEQUENCE</scope>
    <source>
        <strain evidence="3">DSM 8771</strain>
    </source>
</reference>
<evidence type="ECO:0000256" key="1">
    <source>
        <dbReference type="SAM" id="Phobius"/>
    </source>
</evidence>
<proteinExistence type="predicted"/>
<keyword evidence="1" id="KW-0812">Transmembrane</keyword>
<evidence type="ECO:0000259" key="2">
    <source>
        <dbReference type="PROSITE" id="PS50943"/>
    </source>
</evidence>
<dbReference type="PROSITE" id="PS50943">
    <property type="entry name" value="HTH_CROC1"/>
    <property type="match status" value="1"/>
</dbReference>
<dbReference type="Gene3D" id="1.10.260.40">
    <property type="entry name" value="lambda repressor-like DNA-binding domains"/>
    <property type="match status" value="1"/>
</dbReference>
<feature type="transmembrane region" description="Helical" evidence="1">
    <location>
        <begin position="223"/>
        <end position="244"/>
    </location>
</feature>